<dbReference type="Proteomes" id="UP000190389">
    <property type="component" value="Unassembled WGS sequence"/>
</dbReference>
<evidence type="ECO:0000313" key="2">
    <source>
        <dbReference type="Proteomes" id="UP000190389"/>
    </source>
</evidence>
<reference evidence="2" key="1">
    <citation type="submission" date="2017-02" db="EMBL/GenBank/DDBJ databases">
        <authorList>
            <person name="Varghese N."/>
            <person name="Submissions S."/>
        </authorList>
    </citation>
    <scope>NUCLEOTIDE SEQUENCE [LARGE SCALE GENOMIC DNA]</scope>
    <source>
        <strain evidence="2">ATCC 27862</strain>
    </source>
</reference>
<keyword evidence="2" id="KW-1185">Reference proteome</keyword>
<dbReference type="STRING" id="171291.SAMN02745154_00144"/>
<evidence type="ECO:0000313" key="1">
    <source>
        <dbReference type="EMBL" id="SJZ44979.1"/>
    </source>
</evidence>
<proteinExistence type="predicted"/>
<sequence>MIYSKRSWLKTSENNPNSFIFLDSKILRNNDLMISVKYYESILKKLEEVKAFNYKITIIIPDLYYFYNYHLMLLDEENENLAKKRIKNLHLFLQRASKLNANFHFTLDFHNIASFSDVLSRIDIENLEEKTDLNNNTSIKYNDLLYTQVIKIKKDADNELYQHIEKIYRKLNSYIPVDGFMIKNLADFCLNKQNQVQKDDYVFLNETFYLIQKNLNINISLYEKLNANALFLKKHLSKINIFTKVLINPEFSKIIKNIEKLLSKKLCLVFDPNKFLANETGSFSYKDIQMRIILEILAISSPNFAYYYAYKIDIEQWKTTFFDYLLLQENINNYFISTLYKRNDILKYSTNSQESVNIHTIGIFNVLYNKITIGQNQFKFTFRYQTIHNQLSLFNKFKKHAKPYEIKWIKVNEK</sequence>
<gene>
    <name evidence="1" type="ORF">SAMN02745154_00144</name>
</gene>
<dbReference type="EMBL" id="FUXF01000004">
    <property type="protein sequence ID" value="SJZ44979.1"/>
    <property type="molecule type" value="Genomic_DNA"/>
</dbReference>
<name>A0A1T4KR98_9BACT</name>
<protein>
    <submittedName>
        <fullName evidence="1">Uncharacterized protein</fullName>
    </submittedName>
</protein>
<dbReference type="AlphaFoldDB" id="A0A1T4KR98"/>
<accession>A0A1T4KR98</accession>
<organism evidence="1 2">
    <name type="scientific">Mycoplasmopsis verecunda</name>
    <dbReference type="NCBI Taxonomy" id="171291"/>
    <lineage>
        <taxon>Bacteria</taxon>
        <taxon>Bacillati</taxon>
        <taxon>Mycoplasmatota</taxon>
        <taxon>Mycoplasmoidales</taxon>
        <taxon>Metamycoplasmataceae</taxon>
        <taxon>Mycoplasmopsis</taxon>
    </lineage>
</organism>